<feature type="region of interest" description="Disordered" evidence="1">
    <location>
        <begin position="253"/>
        <end position="372"/>
    </location>
</feature>
<dbReference type="OrthoDB" id="3800892at2759"/>
<feature type="region of interest" description="Disordered" evidence="1">
    <location>
        <begin position="379"/>
        <end position="398"/>
    </location>
</feature>
<feature type="region of interest" description="Disordered" evidence="1">
    <location>
        <begin position="95"/>
        <end position="181"/>
    </location>
</feature>
<feature type="compositionally biased region" description="Basic and acidic residues" evidence="1">
    <location>
        <begin position="335"/>
        <end position="344"/>
    </location>
</feature>
<dbReference type="GeneID" id="63851282"/>
<dbReference type="Proteomes" id="UP000800039">
    <property type="component" value="Unassembled WGS sequence"/>
</dbReference>
<dbReference type="EMBL" id="ML976618">
    <property type="protein sequence ID" value="KAF1841791.1"/>
    <property type="molecule type" value="Genomic_DNA"/>
</dbReference>
<name>A0A9P4L4A2_9PLEO</name>
<proteinExistence type="predicted"/>
<evidence type="ECO:0000313" key="2">
    <source>
        <dbReference type="EMBL" id="KAF1841791.1"/>
    </source>
</evidence>
<sequence length="398" mass="43966">MAATPRPIKCKSCDRVLANVSPKGLVATDATEITGCDTCQRFSALYDAMQAADEEYAPLVQKGDKHHGKQFAVAKVRKTHMDFDNWLIGVEAPVKQSAEQQDGSKEEWQEAEVNTQDRAGHHQGIKRTRSYSPTHQQSEMDSKRSEALEDQQIQQQQQQTVSIPHRPSPKRSYSTTSLPERKRLKFSNSVEFRDDYRNYLTLGRSSDEYMPGRYAPPEEGYLDTSGADQSFPKFTGLKKVRGAWVEVKEKDEKIGGQGVKITGELRGLGIADDAPPQEHGNDTENGQRREDDAELDSRSARLARRTGRSSHVGTAQKDGNAARSTTGRSTVARRGPSDSLKRASNEAQDTASDAAADQPTTEEKRKCDLPTGIAATVTQRLRESEQTLGGDTGEDQQA</sequence>
<dbReference type="AlphaFoldDB" id="A0A9P4L4A2"/>
<evidence type="ECO:0000313" key="3">
    <source>
        <dbReference type="Proteomes" id="UP000800039"/>
    </source>
</evidence>
<gene>
    <name evidence="2" type="ORF">K460DRAFT_369804</name>
</gene>
<dbReference type="RefSeq" id="XP_040784354.1">
    <property type="nucleotide sequence ID" value="XM_040934031.1"/>
</dbReference>
<comment type="caution">
    <text evidence="2">The sequence shown here is derived from an EMBL/GenBank/DDBJ whole genome shotgun (WGS) entry which is preliminary data.</text>
</comment>
<feature type="compositionally biased region" description="Low complexity" evidence="1">
    <location>
        <begin position="347"/>
        <end position="359"/>
    </location>
</feature>
<keyword evidence="3" id="KW-1185">Reference proteome</keyword>
<protein>
    <submittedName>
        <fullName evidence="2">Uncharacterized protein</fullName>
    </submittedName>
</protein>
<feature type="region of interest" description="Disordered" evidence="1">
    <location>
        <begin position="206"/>
        <end position="232"/>
    </location>
</feature>
<accession>A0A9P4L4A2</accession>
<evidence type="ECO:0000256" key="1">
    <source>
        <dbReference type="SAM" id="MobiDB-lite"/>
    </source>
</evidence>
<feature type="compositionally biased region" description="Basic and acidic residues" evidence="1">
    <location>
        <begin position="138"/>
        <end position="147"/>
    </location>
</feature>
<reference evidence="2" key="1">
    <citation type="submission" date="2020-01" db="EMBL/GenBank/DDBJ databases">
        <authorList>
            <consortium name="DOE Joint Genome Institute"/>
            <person name="Haridas S."/>
            <person name="Albert R."/>
            <person name="Binder M."/>
            <person name="Bloem J."/>
            <person name="Labutti K."/>
            <person name="Salamov A."/>
            <person name="Andreopoulos B."/>
            <person name="Baker S.E."/>
            <person name="Barry K."/>
            <person name="Bills G."/>
            <person name="Bluhm B.H."/>
            <person name="Cannon C."/>
            <person name="Castanera R."/>
            <person name="Culley D.E."/>
            <person name="Daum C."/>
            <person name="Ezra D."/>
            <person name="Gonzalez J.B."/>
            <person name="Henrissat B."/>
            <person name="Kuo A."/>
            <person name="Liang C."/>
            <person name="Lipzen A."/>
            <person name="Lutzoni F."/>
            <person name="Magnuson J."/>
            <person name="Mondo S."/>
            <person name="Nolan M."/>
            <person name="Ohm R."/>
            <person name="Pangilinan J."/>
            <person name="Park H.-J."/>
            <person name="Ramirez L."/>
            <person name="Alfaro M."/>
            <person name="Sun H."/>
            <person name="Tritt A."/>
            <person name="Yoshinaga Y."/>
            <person name="Zwiers L.-H."/>
            <person name="Turgeon B.G."/>
            <person name="Goodwin S.B."/>
            <person name="Spatafora J.W."/>
            <person name="Crous P.W."/>
            <person name="Grigoriev I.V."/>
        </authorList>
    </citation>
    <scope>NUCLEOTIDE SEQUENCE</scope>
    <source>
        <strain evidence="2">CBS 394.84</strain>
    </source>
</reference>
<organism evidence="2 3">
    <name type="scientific">Cucurbitaria berberidis CBS 394.84</name>
    <dbReference type="NCBI Taxonomy" id="1168544"/>
    <lineage>
        <taxon>Eukaryota</taxon>
        <taxon>Fungi</taxon>
        <taxon>Dikarya</taxon>
        <taxon>Ascomycota</taxon>
        <taxon>Pezizomycotina</taxon>
        <taxon>Dothideomycetes</taxon>
        <taxon>Pleosporomycetidae</taxon>
        <taxon>Pleosporales</taxon>
        <taxon>Pleosporineae</taxon>
        <taxon>Cucurbitariaceae</taxon>
        <taxon>Cucurbitaria</taxon>
    </lineage>
</organism>
<feature type="compositionally biased region" description="Basic and acidic residues" evidence="1">
    <location>
        <begin position="279"/>
        <end position="299"/>
    </location>
</feature>